<dbReference type="InterPro" id="IPR011990">
    <property type="entry name" value="TPR-like_helical_dom_sf"/>
</dbReference>
<dbReference type="PANTHER" id="PTHR47111">
    <property type="entry name" value="BCDNA.LD29892"/>
    <property type="match status" value="1"/>
</dbReference>
<dbReference type="CDD" id="cd10536">
    <property type="entry name" value="SET_SMYD4"/>
    <property type="match status" value="1"/>
</dbReference>
<dbReference type="AlphaFoldDB" id="A0A4C1V7A7"/>
<keyword evidence="3" id="KW-1185">Reference proteome</keyword>
<dbReference type="SUPFAM" id="SSF48452">
    <property type="entry name" value="TPR-like"/>
    <property type="match status" value="1"/>
</dbReference>
<dbReference type="Gene3D" id="1.25.40.10">
    <property type="entry name" value="Tetratricopeptide repeat domain"/>
    <property type="match status" value="1"/>
</dbReference>
<protein>
    <submittedName>
        <fullName evidence="2">SET and MYND domain-containing protein 4</fullName>
    </submittedName>
</protein>
<dbReference type="Gene3D" id="2.170.270.10">
    <property type="entry name" value="SET domain"/>
    <property type="match status" value="1"/>
</dbReference>
<dbReference type="GO" id="GO:0008276">
    <property type="term" value="F:protein methyltransferase activity"/>
    <property type="evidence" value="ECO:0007669"/>
    <property type="project" value="UniProtKB-ARBA"/>
</dbReference>
<organism evidence="2 3">
    <name type="scientific">Eumeta variegata</name>
    <name type="common">Bagworm moth</name>
    <name type="synonym">Eumeta japonica</name>
    <dbReference type="NCBI Taxonomy" id="151549"/>
    <lineage>
        <taxon>Eukaryota</taxon>
        <taxon>Metazoa</taxon>
        <taxon>Ecdysozoa</taxon>
        <taxon>Arthropoda</taxon>
        <taxon>Hexapoda</taxon>
        <taxon>Insecta</taxon>
        <taxon>Pterygota</taxon>
        <taxon>Neoptera</taxon>
        <taxon>Endopterygota</taxon>
        <taxon>Lepidoptera</taxon>
        <taxon>Glossata</taxon>
        <taxon>Ditrysia</taxon>
        <taxon>Tineoidea</taxon>
        <taxon>Psychidae</taxon>
        <taxon>Oiketicinae</taxon>
        <taxon>Eumeta</taxon>
    </lineage>
</organism>
<proteinExistence type="predicted"/>
<dbReference type="Gene3D" id="1.10.220.160">
    <property type="match status" value="1"/>
</dbReference>
<evidence type="ECO:0000313" key="2">
    <source>
        <dbReference type="EMBL" id="GBP34721.1"/>
    </source>
</evidence>
<dbReference type="Pfam" id="PF00856">
    <property type="entry name" value="SET"/>
    <property type="match status" value="1"/>
</dbReference>
<accession>A0A4C1V7A7</accession>
<gene>
    <name evidence="2" type="primary">SMYD4</name>
    <name evidence="2" type="ORF">EVAR_25725_1</name>
</gene>
<dbReference type="InterPro" id="IPR046341">
    <property type="entry name" value="SET_dom_sf"/>
</dbReference>
<dbReference type="STRING" id="151549.A0A4C1V7A7"/>
<dbReference type="PANTHER" id="PTHR47111:SF1">
    <property type="entry name" value="SET AND MYND DOMAIN-CONTAINING PROTEIN 4"/>
    <property type="match status" value="1"/>
</dbReference>
<dbReference type="PROSITE" id="PS50280">
    <property type="entry name" value="SET"/>
    <property type="match status" value="1"/>
</dbReference>
<comment type="caution">
    <text evidence="2">The sequence shown here is derived from an EMBL/GenBank/DDBJ whole genome shotgun (WGS) entry which is preliminary data.</text>
</comment>
<evidence type="ECO:0000259" key="1">
    <source>
        <dbReference type="PROSITE" id="PS50280"/>
    </source>
</evidence>
<dbReference type="InterPro" id="IPR044421">
    <property type="entry name" value="SMYD4_SET"/>
</dbReference>
<dbReference type="OrthoDB" id="5945798at2759"/>
<dbReference type="InterPro" id="IPR001214">
    <property type="entry name" value="SET_dom"/>
</dbReference>
<sequence>MDIDLLYAEVMQKLILENKIARVSQKLISSTKNDDRVQQVYDVLKGSKMFPKPMIVQKCAVKSTVYRNLGNKNFQNHNDYEAWQYYNLALLHAPVDSVDYIFALANRSAVFFDLKKYEECLNDIEQVSNMGYPERLKDKLLKRESSCKEALSKPLLIDEKNTDAIETMYSMKGSRNPSYSNSIEIYEIGTLALRTVIKARCEQPDWQSLFNIISEVEANLNTEYRGCTRVDDKWVYDSQSYATIHALVSNIEKRSVSDIFRKGVTAAVFLHILMKETEFLKDAKTGIVKRVGGLLLHHIMTVPTNMHGISVNTPTSEGKYVNDMSLGSAAYAFFSLLNHSCSPNVTRFSRFGTGNMKLIAIRPIKKGMQLFDNYGVHHATQDRESRQSTLNFQYKFVCTCEACVDNWPTYHNLGAAKNLPKLIAEKKKKILSPNAIEKLERGCKDIAMALYKPLCELITVLDNYAPCVELADCQESLKQCLGIYEGFLPFGFTKVIDWDVS</sequence>
<dbReference type="GO" id="GO:0008757">
    <property type="term" value="F:S-adenosylmethionine-dependent methyltransferase activity"/>
    <property type="evidence" value="ECO:0007669"/>
    <property type="project" value="UniProtKB-ARBA"/>
</dbReference>
<dbReference type="Proteomes" id="UP000299102">
    <property type="component" value="Unassembled WGS sequence"/>
</dbReference>
<name>A0A4C1V7A7_EUMVA</name>
<evidence type="ECO:0000313" key="3">
    <source>
        <dbReference type="Proteomes" id="UP000299102"/>
    </source>
</evidence>
<reference evidence="2 3" key="1">
    <citation type="journal article" date="2019" name="Commun. Biol.">
        <title>The bagworm genome reveals a unique fibroin gene that provides high tensile strength.</title>
        <authorList>
            <person name="Kono N."/>
            <person name="Nakamura H."/>
            <person name="Ohtoshi R."/>
            <person name="Tomita M."/>
            <person name="Numata K."/>
            <person name="Arakawa K."/>
        </authorList>
    </citation>
    <scope>NUCLEOTIDE SEQUENCE [LARGE SCALE GENOMIC DNA]</scope>
</reference>
<dbReference type="SUPFAM" id="SSF82199">
    <property type="entry name" value="SET domain"/>
    <property type="match status" value="1"/>
</dbReference>
<dbReference type="GO" id="GO:0008170">
    <property type="term" value="F:N-methyltransferase activity"/>
    <property type="evidence" value="ECO:0007669"/>
    <property type="project" value="UniProtKB-ARBA"/>
</dbReference>
<feature type="domain" description="SET" evidence="1">
    <location>
        <begin position="249"/>
        <end position="375"/>
    </location>
</feature>
<dbReference type="EMBL" id="BGZK01000293">
    <property type="protein sequence ID" value="GBP34721.1"/>
    <property type="molecule type" value="Genomic_DNA"/>
</dbReference>